<dbReference type="Gene3D" id="3.30.420.40">
    <property type="match status" value="2"/>
</dbReference>
<dbReference type="Proteomes" id="UP001151582">
    <property type="component" value="Unassembled WGS sequence"/>
</dbReference>
<dbReference type="GO" id="GO:0004856">
    <property type="term" value="F:D-xylulokinase activity"/>
    <property type="evidence" value="ECO:0007669"/>
    <property type="project" value="UniProtKB-UniRule"/>
</dbReference>
<dbReference type="CDD" id="cd07776">
    <property type="entry name" value="ASKHA_NBD_FGGY_SpXK-like"/>
    <property type="match status" value="1"/>
</dbReference>
<comment type="similarity">
    <text evidence="1 4">Belongs to the FGGY kinase family.</text>
</comment>
<evidence type="ECO:0000256" key="1">
    <source>
        <dbReference type="ARBA" id="ARBA00009156"/>
    </source>
</evidence>
<dbReference type="GO" id="GO:0042732">
    <property type="term" value="P:D-xylose metabolic process"/>
    <property type="evidence" value="ECO:0007669"/>
    <property type="project" value="UniProtKB-UniRule"/>
</dbReference>
<feature type="domain" description="Carbohydrate kinase FGGY N-terminal" evidence="5">
    <location>
        <begin position="70"/>
        <end position="233"/>
    </location>
</feature>
<dbReference type="Pfam" id="PF00370">
    <property type="entry name" value="FGGY_N"/>
    <property type="match status" value="1"/>
</dbReference>
<evidence type="ECO:0000256" key="3">
    <source>
        <dbReference type="ARBA" id="ARBA00022777"/>
    </source>
</evidence>
<dbReference type="GO" id="GO:0005829">
    <property type="term" value="C:cytosol"/>
    <property type="evidence" value="ECO:0007669"/>
    <property type="project" value="TreeGrafter"/>
</dbReference>
<dbReference type="PANTHER" id="PTHR10196:SF57">
    <property type="entry name" value="XYLULOSE KINASE"/>
    <property type="match status" value="1"/>
</dbReference>
<accession>A0A9W8B5Z6</accession>
<feature type="non-terminal residue" evidence="6">
    <location>
        <position position="1"/>
    </location>
</feature>
<keyword evidence="7" id="KW-1185">Reference proteome</keyword>
<evidence type="ECO:0000256" key="2">
    <source>
        <dbReference type="ARBA" id="ARBA00022679"/>
    </source>
</evidence>
<dbReference type="OrthoDB" id="1728974at2759"/>
<sequence>MWVEALDLLWAKLEADARFNPLQVSALAGAAQQHTSIYWSHQASQTLHHLDPKQPLAPQMQRCFAVTETPTWQDASTATECQELEQRLGGPRRLAGLTGSRAYERFTINQIAKLYKHDPDRYHQCHRISLASSFLGSLLLGDFMPIDYADGSGMNLVDLNHRTWAVEVIDAVADRSLLAKLGAAPKLSESTSRSLVASQTIVGTVGQYWTQRYQLPSDCKVLAFTGDNPASLLGLPARISELVVSLGTSDTAFFTSETKHPGLDGHVLCHPLDPDRTYMTLLCTKNGSLTREWARDQYCQGSWDRFNQALSRTSPGCEDLVGCYLRVPEILPHAHGIRQFRASRLQADGAWQFTPLAEFPQPHWNIRALVEFQALNMKHYVSQKGLGVPSRIVAMGGA</sequence>
<dbReference type="InterPro" id="IPR043129">
    <property type="entry name" value="ATPase_NBD"/>
</dbReference>
<comment type="caution">
    <text evidence="6">The sequence shown here is derived from an EMBL/GenBank/DDBJ whole genome shotgun (WGS) entry which is preliminary data.</text>
</comment>
<evidence type="ECO:0000259" key="5">
    <source>
        <dbReference type="Pfam" id="PF00370"/>
    </source>
</evidence>
<dbReference type="EMBL" id="JANBQB010000344">
    <property type="protein sequence ID" value="KAJ1977487.1"/>
    <property type="molecule type" value="Genomic_DNA"/>
</dbReference>
<keyword evidence="3 4" id="KW-0418">Kinase</keyword>
<dbReference type="InterPro" id="IPR042024">
    <property type="entry name" value="D-XK_euk"/>
</dbReference>
<organism evidence="6 7">
    <name type="scientific">Dimargaris verticillata</name>
    <dbReference type="NCBI Taxonomy" id="2761393"/>
    <lineage>
        <taxon>Eukaryota</taxon>
        <taxon>Fungi</taxon>
        <taxon>Fungi incertae sedis</taxon>
        <taxon>Zoopagomycota</taxon>
        <taxon>Kickxellomycotina</taxon>
        <taxon>Dimargaritomycetes</taxon>
        <taxon>Dimargaritales</taxon>
        <taxon>Dimargaritaceae</taxon>
        <taxon>Dimargaris</taxon>
    </lineage>
</organism>
<dbReference type="AlphaFoldDB" id="A0A9W8B5Z6"/>
<gene>
    <name evidence="6" type="ORF">H4R34_003561</name>
</gene>
<keyword evidence="4" id="KW-0119">Carbohydrate metabolism</keyword>
<dbReference type="GO" id="GO:0005997">
    <property type="term" value="P:xylulose metabolic process"/>
    <property type="evidence" value="ECO:0007669"/>
    <property type="project" value="TreeGrafter"/>
</dbReference>
<evidence type="ECO:0000256" key="4">
    <source>
        <dbReference type="RuleBase" id="RU367058"/>
    </source>
</evidence>
<keyword evidence="2 4" id="KW-0808">Transferase</keyword>
<dbReference type="GO" id="GO:0005524">
    <property type="term" value="F:ATP binding"/>
    <property type="evidence" value="ECO:0007669"/>
    <property type="project" value="UniProtKB-UniRule"/>
</dbReference>
<comment type="function">
    <text evidence="4">Highly specific D-xylulose kinase which participates in the catabolism of xylose. Xylose is a major component of hemicelluloses such as xylan. Most fungi utilize D-xylose via three enzymatic reactions, xylose reductase (XR), xylitol dehydrogenase (XDH), and xylulokinase, to form xylulose 5-phosphate, which enters pentose phosphate pathway.</text>
</comment>
<dbReference type="SUPFAM" id="SSF53067">
    <property type="entry name" value="Actin-like ATPase domain"/>
    <property type="match status" value="2"/>
</dbReference>
<dbReference type="PANTHER" id="PTHR10196">
    <property type="entry name" value="SUGAR KINASE"/>
    <property type="match status" value="1"/>
</dbReference>
<name>A0A9W8B5Z6_9FUNG</name>
<keyword evidence="4" id="KW-0547">Nucleotide-binding</keyword>
<dbReference type="EC" id="2.7.1.17" evidence="4"/>
<protein>
    <recommendedName>
        <fullName evidence="4">Xylulose kinase</fullName>
        <ecNumber evidence="4">2.7.1.17</ecNumber>
    </recommendedName>
</protein>
<keyword evidence="4" id="KW-0067">ATP-binding</keyword>
<evidence type="ECO:0000313" key="7">
    <source>
        <dbReference type="Proteomes" id="UP001151582"/>
    </source>
</evidence>
<proteinExistence type="inferred from homology"/>
<dbReference type="InterPro" id="IPR018484">
    <property type="entry name" value="FGGY_N"/>
</dbReference>
<keyword evidence="4" id="KW-0859">Xylose metabolism</keyword>
<reference evidence="6" key="1">
    <citation type="submission" date="2022-07" db="EMBL/GenBank/DDBJ databases">
        <title>Phylogenomic reconstructions and comparative analyses of Kickxellomycotina fungi.</title>
        <authorList>
            <person name="Reynolds N.K."/>
            <person name="Stajich J.E."/>
            <person name="Barry K."/>
            <person name="Grigoriev I.V."/>
            <person name="Crous P."/>
            <person name="Smith M.E."/>
        </authorList>
    </citation>
    <scope>NUCLEOTIDE SEQUENCE</scope>
    <source>
        <strain evidence="6">RSA 567</strain>
    </source>
</reference>
<comment type="catalytic activity">
    <reaction evidence="4">
        <text>D-xylulose + ATP = D-xylulose 5-phosphate + ADP + H(+)</text>
        <dbReference type="Rhea" id="RHEA:10964"/>
        <dbReference type="ChEBI" id="CHEBI:15378"/>
        <dbReference type="ChEBI" id="CHEBI:17140"/>
        <dbReference type="ChEBI" id="CHEBI:30616"/>
        <dbReference type="ChEBI" id="CHEBI:57737"/>
        <dbReference type="ChEBI" id="CHEBI:456216"/>
        <dbReference type="EC" id="2.7.1.17"/>
    </reaction>
</comment>
<evidence type="ECO:0000313" key="6">
    <source>
        <dbReference type="EMBL" id="KAJ1977487.1"/>
    </source>
</evidence>